<dbReference type="InterPro" id="IPR008920">
    <property type="entry name" value="TF_FadR/GntR_C"/>
</dbReference>
<dbReference type="Gene3D" id="1.20.120.530">
    <property type="entry name" value="GntR ligand-binding domain-like"/>
    <property type="match status" value="1"/>
</dbReference>
<evidence type="ECO:0000313" key="6">
    <source>
        <dbReference type="Proteomes" id="UP000231092"/>
    </source>
</evidence>
<dbReference type="InterPro" id="IPR011711">
    <property type="entry name" value="GntR_C"/>
</dbReference>
<keyword evidence="1" id="KW-0805">Transcription regulation</keyword>
<dbReference type="GO" id="GO:0003677">
    <property type="term" value="F:DNA binding"/>
    <property type="evidence" value="ECO:0007669"/>
    <property type="project" value="UniProtKB-KW"/>
</dbReference>
<evidence type="ECO:0000259" key="4">
    <source>
        <dbReference type="PROSITE" id="PS50949"/>
    </source>
</evidence>
<reference evidence="5 6" key="1">
    <citation type="submission" date="2017-11" db="EMBL/GenBank/DDBJ databases">
        <title>Understudied soil microbes with underappreciated capabilities: Untangling the Clostridium saccharolyticum group.</title>
        <authorList>
            <person name="Leschine S."/>
        </authorList>
    </citation>
    <scope>NUCLEOTIDE SEQUENCE [LARGE SCALE GENOMIC DNA]</scope>
    <source>
        <strain evidence="5 6">18A</strain>
    </source>
</reference>
<evidence type="ECO:0000256" key="1">
    <source>
        <dbReference type="ARBA" id="ARBA00023015"/>
    </source>
</evidence>
<dbReference type="PRINTS" id="PR00035">
    <property type="entry name" value="HTHGNTR"/>
</dbReference>
<dbReference type="CDD" id="cd07377">
    <property type="entry name" value="WHTH_GntR"/>
    <property type="match status" value="1"/>
</dbReference>
<organism evidence="5 6">
    <name type="scientific">[Clostridium] celerecrescens 18A</name>
    <dbReference type="NCBI Taxonomy" id="1286362"/>
    <lineage>
        <taxon>Bacteria</taxon>
        <taxon>Bacillati</taxon>
        <taxon>Bacillota</taxon>
        <taxon>Clostridia</taxon>
        <taxon>Lachnospirales</taxon>
        <taxon>Lachnospiraceae</taxon>
        <taxon>Lacrimispora</taxon>
    </lineage>
</organism>
<dbReference type="Pfam" id="PF00392">
    <property type="entry name" value="GntR"/>
    <property type="match status" value="1"/>
</dbReference>
<dbReference type="InterPro" id="IPR036390">
    <property type="entry name" value="WH_DNA-bd_sf"/>
</dbReference>
<keyword evidence="3" id="KW-0804">Transcription</keyword>
<gene>
    <name evidence="5" type="ORF">H171_4390</name>
</gene>
<evidence type="ECO:0000313" key="5">
    <source>
        <dbReference type="EMBL" id="PJJ30774.1"/>
    </source>
</evidence>
<dbReference type="PANTHER" id="PTHR43537:SF5">
    <property type="entry name" value="UXU OPERON TRANSCRIPTIONAL REGULATOR"/>
    <property type="match status" value="1"/>
</dbReference>
<evidence type="ECO:0000256" key="2">
    <source>
        <dbReference type="ARBA" id="ARBA00023125"/>
    </source>
</evidence>
<dbReference type="RefSeq" id="WP_166433642.1">
    <property type="nucleotide sequence ID" value="NZ_PGET01000001.1"/>
</dbReference>
<evidence type="ECO:0000256" key="3">
    <source>
        <dbReference type="ARBA" id="ARBA00023163"/>
    </source>
</evidence>
<dbReference type="Pfam" id="PF07729">
    <property type="entry name" value="FCD"/>
    <property type="match status" value="1"/>
</dbReference>
<dbReference type="AlphaFoldDB" id="A0A2M8ZBG2"/>
<dbReference type="Gene3D" id="1.10.10.10">
    <property type="entry name" value="Winged helix-like DNA-binding domain superfamily/Winged helix DNA-binding domain"/>
    <property type="match status" value="1"/>
</dbReference>
<accession>A0A2M8ZBG2</accession>
<dbReference type="InterPro" id="IPR000524">
    <property type="entry name" value="Tscrpt_reg_HTH_GntR"/>
</dbReference>
<dbReference type="SUPFAM" id="SSF46785">
    <property type="entry name" value="Winged helix' DNA-binding domain"/>
    <property type="match status" value="1"/>
</dbReference>
<dbReference type="SMART" id="SM00895">
    <property type="entry name" value="FCD"/>
    <property type="match status" value="1"/>
</dbReference>
<keyword evidence="2 5" id="KW-0238">DNA-binding</keyword>
<name>A0A2M8ZBG2_9FIRM</name>
<dbReference type="SMART" id="SM00345">
    <property type="entry name" value="HTH_GNTR"/>
    <property type="match status" value="1"/>
</dbReference>
<sequence length="229" mass="26167">MKIQKSNVTAQIIEYMKSNIENGIWRAGEMIPSEHVLTEELSVSRASIRTAIQQFIALGLMESHHGKGTYLISNDMSVFRKTGRKDHYYSMEDIVQSLQYRMIVEKGTAQLAAEHISQEGLKRLEAYLDEMKQSVGDSDEFVRSDMMFHQEISEASGNLLLKHGLCEVLTNTREYHQQLNELVGYKNGIYYHTMILEALKNRDGKKAGLLMEEHLQTSMKDALDSETES</sequence>
<dbReference type="PANTHER" id="PTHR43537">
    <property type="entry name" value="TRANSCRIPTIONAL REGULATOR, GNTR FAMILY"/>
    <property type="match status" value="1"/>
</dbReference>
<dbReference type="SUPFAM" id="SSF48008">
    <property type="entry name" value="GntR ligand-binding domain-like"/>
    <property type="match status" value="1"/>
</dbReference>
<dbReference type="InterPro" id="IPR036388">
    <property type="entry name" value="WH-like_DNA-bd_sf"/>
</dbReference>
<dbReference type="Proteomes" id="UP000231092">
    <property type="component" value="Unassembled WGS sequence"/>
</dbReference>
<proteinExistence type="predicted"/>
<dbReference type="GO" id="GO:0003700">
    <property type="term" value="F:DNA-binding transcription factor activity"/>
    <property type="evidence" value="ECO:0007669"/>
    <property type="project" value="InterPro"/>
</dbReference>
<dbReference type="EMBL" id="PGET01000001">
    <property type="protein sequence ID" value="PJJ30774.1"/>
    <property type="molecule type" value="Genomic_DNA"/>
</dbReference>
<comment type="caution">
    <text evidence="5">The sequence shown here is derived from an EMBL/GenBank/DDBJ whole genome shotgun (WGS) entry which is preliminary data.</text>
</comment>
<feature type="domain" description="HTH gntR-type" evidence="4">
    <location>
        <begin position="6"/>
        <end position="74"/>
    </location>
</feature>
<protein>
    <submittedName>
        <fullName evidence="5">DNA-binding FadR family transcriptional regulator</fullName>
    </submittedName>
</protein>
<dbReference type="PROSITE" id="PS50949">
    <property type="entry name" value="HTH_GNTR"/>
    <property type="match status" value="1"/>
</dbReference>